<dbReference type="CDD" id="cd01168">
    <property type="entry name" value="adenosine_kinase"/>
    <property type="match status" value="1"/>
</dbReference>
<keyword evidence="4 10" id="KW-0808">Transferase</keyword>
<sequence>MSSKIFIEADRAIRAQPHNEELVKEILDLNPTYSPGGSITNTARIARWISKDRRVIFVGVVGNDVYGEKISNKLKEENVDCYLVTTDLEETGKCIVLNSDNGKHRSLITDLGASKLFSSKDLQNNILQDKMTQSSFVYISTFFLGISVDVTRSIINYFKECNKKIIVNLGATFIINIYLENVKYLYENANVIIGNEEEYLNLAAVNGIDKSQNLEGITRASKPVLVYHNKLFKYFNVKSVKNIIDTNGAGDAFAGGFLAKYIEGEALEDCIKCGIWCARTIIQCVGCDFDNRMSYG</sequence>
<evidence type="ECO:0000256" key="7">
    <source>
        <dbReference type="ARBA" id="ARBA00022777"/>
    </source>
</evidence>
<evidence type="ECO:0000256" key="1">
    <source>
        <dbReference type="ARBA" id="ARBA00004801"/>
    </source>
</evidence>
<dbReference type="Gene3D" id="3.30.1110.10">
    <property type="match status" value="1"/>
</dbReference>
<gene>
    <name evidence="12" type="ORF">GWI33_005764</name>
</gene>
<name>A0A834IIN6_RHYFE</name>
<accession>A0A834IIN6</accession>
<dbReference type="GO" id="GO:0005524">
    <property type="term" value="F:ATP binding"/>
    <property type="evidence" value="ECO:0007669"/>
    <property type="project" value="UniProtKB-UniRule"/>
</dbReference>
<comment type="caution">
    <text evidence="12">The sequence shown here is derived from an EMBL/GenBank/DDBJ whole genome shotgun (WGS) entry which is preliminary data.</text>
</comment>
<evidence type="ECO:0000256" key="5">
    <source>
        <dbReference type="ARBA" id="ARBA00022726"/>
    </source>
</evidence>
<evidence type="ECO:0000256" key="2">
    <source>
        <dbReference type="ARBA" id="ARBA00010688"/>
    </source>
</evidence>
<comment type="catalytic activity">
    <reaction evidence="10">
        <text>adenosine + ATP = AMP + ADP + H(+)</text>
        <dbReference type="Rhea" id="RHEA:20824"/>
        <dbReference type="ChEBI" id="CHEBI:15378"/>
        <dbReference type="ChEBI" id="CHEBI:16335"/>
        <dbReference type="ChEBI" id="CHEBI:30616"/>
        <dbReference type="ChEBI" id="CHEBI:456215"/>
        <dbReference type="ChEBI" id="CHEBI:456216"/>
        <dbReference type="EC" id="2.7.1.20"/>
    </reaction>
</comment>
<dbReference type="PROSITE" id="PS00584">
    <property type="entry name" value="PFKB_KINASES_2"/>
    <property type="match status" value="1"/>
</dbReference>
<dbReference type="GO" id="GO:0006166">
    <property type="term" value="P:purine ribonucleoside salvage"/>
    <property type="evidence" value="ECO:0007669"/>
    <property type="project" value="UniProtKB-KW"/>
</dbReference>
<dbReference type="PRINTS" id="PR00989">
    <property type="entry name" value="ADENOKINASE"/>
</dbReference>
<dbReference type="Pfam" id="PF00294">
    <property type="entry name" value="PfkB"/>
    <property type="match status" value="1"/>
</dbReference>
<dbReference type="GO" id="GO:0044209">
    <property type="term" value="P:AMP salvage"/>
    <property type="evidence" value="ECO:0007669"/>
    <property type="project" value="UniProtKB-UniRule"/>
</dbReference>
<dbReference type="InterPro" id="IPR001805">
    <property type="entry name" value="Adenokinase"/>
</dbReference>
<evidence type="ECO:0000256" key="6">
    <source>
        <dbReference type="ARBA" id="ARBA00022741"/>
    </source>
</evidence>
<dbReference type="GO" id="GO:0005634">
    <property type="term" value="C:nucleus"/>
    <property type="evidence" value="ECO:0007669"/>
    <property type="project" value="UniProtKB-SubCell"/>
</dbReference>
<comment type="similarity">
    <text evidence="2 10">Belongs to the carbohydrate kinase PfkB family.</text>
</comment>
<dbReference type="PANTHER" id="PTHR45769">
    <property type="entry name" value="ADENOSINE KINASE"/>
    <property type="match status" value="1"/>
</dbReference>
<evidence type="ECO:0000256" key="3">
    <source>
        <dbReference type="ARBA" id="ARBA00012119"/>
    </source>
</evidence>
<dbReference type="EMBL" id="JAACXV010000286">
    <property type="protein sequence ID" value="KAF7280564.1"/>
    <property type="molecule type" value="Genomic_DNA"/>
</dbReference>
<keyword evidence="10" id="KW-0539">Nucleus</keyword>
<organism evidence="12 13">
    <name type="scientific">Rhynchophorus ferrugineus</name>
    <name type="common">Red palm weevil</name>
    <name type="synonym">Curculio ferrugineus</name>
    <dbReference type="NCBI Taxonomy" id="354439"/>
    <lineage>
        <taxon>Eukaryota</taxon>
        <taxon>Metazoa</taxon>
        <taxon>Ecdysozoa</taxon>
        <taxon>Arthropoda</taxon>
        <taxon>Hexapoda</taxon>
        <taxon>Insecta</taxon>
        <taxon>Pterygota</taxon>
        <taxon>Neoptera</taxon>
        <taxon>Endopterygota</taxon>
        <taxon>Coleoptera</taxon>
        <taxon>Polyphaga</taxon>
        <taxon>Cucujiformia</taxon>
        <taxon>Curculionidae</taxon>
        <taxon>Dryophthorinae</taxon>
        <taxon>Rhynchophorus</taxon>
    </lineage>
</organism>
<dbReference type="GO" id="GO:0006144">
    <property type="term" value="P:purine nucleobase metabolic process"/>
    <property type="evidence" value="ECO:0007669"/>
    <property type="project" value="TreeGrafter"/>
</dbReference>
<comment type="cofactor">
    <cofactor evidence="10">
        <name>Mg(2+)</name>
        <dbReference type="ChEBI" id="CHEBI:18420"/>
    </cofactor>
    <text evidence="10">Binds 3 Mg(2+) ions per subunit.</text>
</comment>
<dbReference type="InterPro" id="IPR011611">
    <property type="entry name" value="PfkB_dom"/>
</dbReference>
<protein>
    <recommendedName>
        <fullName evidence="3 10">Adenosine kinase</fullName>
        <shortName evidence="10">AK</shortName>
        <ecNumber evidence="3 10">2.7.1.20</ecNumber>
    </recommendedName>
    <alternativeName>
        <fullName evidence="10">Adenosine 5'-phosphotransferase</fullName>
    </alternativeName>
</protein>
<dbReference type="Proteomes" id="UP000625711">
    <property type="component" value="Unassembled WGS sequence"/>
</dbReference>
<dbReference type="InterPro" id="IPR002173">
    <property type="entry name" value="Carboh/pur_kinase_PfkB_CS"/>
</dbReference>
<keyword evidence="8 10" id="KW-0067">ATP-binding</keyword>
<evidence type="ECO:0000256" key="8">
    <source>
        <dbReference type="ARBA" id="ARBA00022840"/>
    </source>
</evidence>
<keyword evidence="10" id="KW-0460">Magnesium</keyword>
<comment type="subunit">
    <text evidence="10">Monomer.</text>
</comment>
<dbReference type="PANTHER" id="PTHR45769:SF3">
    <property type="entry name" value="ADENOSINE KINASE"/>
    <property type="match status" value="1"/>
</dbReference>
<dbReference type="OrthoDB" id="432447at2759"/>
<dbReference type="UniPathway" id="UPA00588">
    <property type="reaction ID" value="UER00659"/>
</dbReference>
<evidence type="ECO:0000256" key="4">
    <source>
        <dbReference type="ARBA" id="ARBA00022679"/>
    </source>
</evidence>
<dbReference type="Gene3D" id="3.40.1190.20">
    <property type="match status" value="1"/>
</dbReference>
<evidence type="ECO:0000313" key="12">
    <source>
        <dbReference type="EMBL" id="KAF7280564.1"/>
    </source>
</evidence>
<comment type="function">
    <text evidence="10">ATP dependent phosphorylation of adenosine and other related nucleoside analogs to monophosphate derivatives.</text>
</comment>
<keyword evidence="5 10" id="KW-0660">Purine salvage</keyword>
<feature type="active site" description="Proton acceptor" evidence="9">
    <location>
        <position position="251"/>
    </location>
</feature>
<dbReference type="EC" id="2.7.1.20" evidence="3 10"/>
<dbReference type="InterPro" id="IPR029056">
    <property type="entry name" value="Ribokinase-like"/>
</dbReference>
<dbReference type="AlphaFoldDB" id="A0A834IIN6"/>
<evidence type="ECO:0000313" key="13">
    <source>
        <dbReference type="Proteomes" id="UP000625711"/>
    </source>
</evidence>
<evidence type="ECO:0000256" key="10">
    <source>
        <dbReference type="RuleBase" id="RU368116"/>
    </source>
</evidence>
<evidence type="ECO:0000259" key="11">
    <source>
        <dbReference type="Pfam" id="PF00294"/>
    </source>
</evidence>
<keyword evidence="6 10" id="KW-0547">Nucleotide-binding</keyword>
<evidence type="ECO:0000256" key="9">
    <source>
        <dbReference type="PIRSR" id="PIRSR601805-1"/>
    </source>
</evidence>
<feature type="domain" description="Carbohydrate kinase PfkB" evidence="11">
    <location>
        <begin position="30"/>
        <end position="289"/>
    </location>
</feature>
<proteinExistence type="inferred from homology"/>
<reference evidence="12" key="1">
    <citation type="submission" date="2020-08" db="EMBL/GenBank/DDBJ databases">
        <title>Genome sequencing and assembly of the red palm weevil Rhynchophorus ferrugineus.</title>
        <authorList>
            <person name="Dias G.B."/>
            <person name="Bergman C.M."/>
            <person name="Manee M."/>
        </authorList>
    </citation>
    <scope>NUCLEOTIDE SEQUENCE</scope>
    <source>
        <strain evidence="12">AA-2017</strain>
        <tissue evidence="12">Whole larva</tissue>
    </source>
</reference>
<keyword evidence="7 10" id="KW-0418">Kinase</keyword>
<dbReference type="SUPFAM" id="SSF53613">
    <property type="entry name" value="Ribokinase-like"/>
    <property type="match status" value="1"/>
</dbReference>
<comment type="pathway">
    <text evidence="1 10">Purine metabolism; AMP biosynthesis via salvage pathway; AMP from adenosine: step 1/1.</text>
</comment>
<keyword evidence="13" id="KW-1185">Reference proteome</keyword>
<dbReference type="GO" id="GO:0005829">
    <property type="term" value="C:cytosol"/>
    <property type="evidence" value="ECO:0007669"/>
    <property type="project" value="TreeGrafter"/>
</dbReference>
<dbReference type="GO" id="GO:0004001">
    <property type="term" value="F:adenosine kinase activity"/>
    <property type="evidence" value="ECO:0007669"/>
    <property type="project" value="UniProtKB-UniRule"/>
</dbReference>
<comment type="subcellular location">
    <subcellularLocation>
        <location evidence="10">Nucleus</location>
    </subcellularLocation>
</comment>